<comment type="caution">
    <text evidence="1">The sequence shown here is derived from an EMBL/GenBank/DDBJ whole genome shotgun (WGS) entry which is preliminary data.</text>
</comment>
<name>A0ACB9IYP8_9ASTR</name>
<proteinExistence type="predicted"/>
<protein>
    <submittedName>
        <fullName evidence="1">Uncharacterized protein</fullName>
    </submittedName>
</protein>
<accession>A0ACB9IYP8</accession>
<dbReference type="EMBL" id="CM042023">
    <property type="protein sequence ID" value="KAI3812480.1"/>
    <property type="molecule type" value="Genomic_DNA"/>
</dbReference>
<gene>
    <name evidence="1" type="ORF">L1987_17190</name>
</gene>
<sequence length="75" mass="8784">MYKSVVGWEPLTLMHKSFSRDFKLSEIDRRTGVSNTVRTDRFIRFPFNRIDMCKMKMGSILTGGSDKFKSYCFST</sequence>
<keyword evidence="2" id="KW-1185">Reference proteome</keyword>
<evidence type="ECO:0000313" key="2">
    <source>
        <dbReference type="Proteomes" id="UP001056120"/>
    </source>
</evidence>
<reference evidence="1 2" key="2">
    <citation type="journal article" date="2022" name="Mol. Ecol. Resour.">
        <title>The genomes of chicory, endive, great burdock and yacon provide insights into Asteraceae paleo-polyploidization history and plant inulin production.</title>
        <authorList>
            <person name="Fan W."/>
            <person name="Wang S."/>
            <person name="Wang H."/>
            <person name="Wang A."/>
            <person name="Jiang F."/>
            <person name="Liu H."/>
            <person name="Zhao H."/>
            <person name="Xu D."/>
            <person name="Zhang Y."/>
        </authorList>
    </citation>
    <scope>NUCLEOTIDE SEQUENCE [LARGE SCALE GENOMIC DNA]</scope>
    <source>
        <strain evidence="2">cv. Yunnan</strain>
        <tissue evidence="1">Leaves</tissue>
    </source>
</reference>
<evidence type="ECO:0000313" key="1">
    <source>
        <dbReference type="EMBL" id="KAI3812480.1"/>
    </source>
</evidence>
<dbReference type="Proteomes" id="UP001056120">
    <property type="component" value="Linkage Group LG06"/>
</dbReference>
<reference evidence="2" key="1">
    <citation type="journal article" date="2022" name="Mol. Ecol. Resour.">
        <title>The genomes of chicory, endive, great burdock and yacon provide insights into Asteraceae palaeo-polyploidization history and plant inulin production.</title>
        <authorList>
            <person name="Fan W."/>
            <person name="Wang S."/>
            <person name="Wang H."/>
            <person name="Wang A."/>
            <person name="Jiang F."/>
            <person name="Liu H."/>
            <person name="Zhao H."/>
            <person name="Xu D."/>
            <person name="Zhang Y."/>
        </authorList>
    </citation>
    <scope>NUCLEOTIDE SEQUENCE [LARGE SCALE GENOMIC DNA]</scope>
    <source>
        <strain evidence="2">cv. Yunnan</strain>
    </source>
</reference>
<organism evidence="1 2">
    <name type="scientific">Smallanthus sonchifolius</name>
    <dbReference type="NCBI Taxonomy" id="185202"/>
    <lineage>
        <taxon>Eukaryota</taxon>
        <taxon>Viridiplantae</taxon>
        <taxon>Streptophyta</taxon>
        <taxon>Embryophyta</taxon>
        <taxon>Tracheophyta</taxon>
        <taxon>Spermatophyta</taxon>
        <taxon>Magnoliopsida</taxon>
        <taxon>eudicotyledons</taxon>
        <taxon>Gunneridae</taxon>
        <taxon>Pentapetalae</taxon>
        <taxon>asterids</taxon>
        <taxon>campanulids</taxon>
        <taxon>Asterales</taxon>
        <taxon>Asteraceae</taxon>
        <taxon>Asteroideae</taxon>
        <taxon>Heliantheae alliance</taxon>
        <taxon>Millerieae</taxon>
        <taxon>Smallanthus</taxon>
    </lineage>
</organism>